<dbReference type="InterPro" id="IPR001173">
    <property type="entry name" value="Glyco_trans_2-like"/>
</dbReference>
<keyword evidence="3" id="KW-0808">Transferase</keyword>
<evidence type="ECO:0000256" key="1">
    <source>
        <dbReference type="ARBA" id="ARBA00003301"/>
    </source>
</evidence>
<evidence type="ECO:0000259" key="2">
    <source>
        <dbReference type="Pfam" id="PF00535"/>
    </source>
</evidence>
<feature type="domain" description="Glycosyltransferase 2-like" evidence="2">
    <location>
        <begin position="15"/>
        <end position="126"/>
    </location>
</feature>
<dbReference type="SUPFAM" id="SSF53448">
    <property type="entry name" value="Nucleotide-diphospho-sugar transferases"/>
    <property type="match status" value="1"/>
</dbReference>
<dbReference type="PANTHER" id="PTHR22916">
    <property type="entry name" value="GLYCOSYLTRANSFERASE"/>
    <property type="match status" value="1"/>
</dbReference>
<keyword evidence="5" id="KW-1185">Reference proteome</keyword>
<dbReference type="Gene3D" id="3.90.550.10">
    <property type="entry name" value="Spore Coat Polysaccharide Biosynthesis Protein SpsA, Chain A"/>
    <property type="match status" value="1"/>
</dbReference>
<dbReference type="Proteomes" id="UP001642409">
    <property type="component" value="Unassembled WGS sequence"/>
</dbReference>
<reference evidence="4 5" key="2">
    <citation type="submission" date="2024-07" db="EMBL/GenBank/DDBJ databases">
        <authorList>
            <person name="Akdeniz Z."/>
        </authorList>
    </citation>
    <scope>NUCLEOTIDE SEQUENCE [LARGE SCALE GENOMIC DNA]</scope>
</reference>
<comment type="function">
    <text evidence="1">Dolichyl-phosphate beta-glucosyltransferase involved in the glycosylation of glycoproteins through the synthesis of dolichyl beta-D-glucosyl phosphate which serves as a sugar donor for transfer of three glucose residues to the Man-9-GlcNAc-2-PP-dolichol precursor to N-glycans.</text>
</comment>
<evidence type="ECO:0000313" key="3">
    <source>
        <dbReference type="EMBL" id="CAI9954903.1"/>
    </source>
</evidence>
<sequence>MLIISIICESNPDVSIIIPLYNQAQFLIAAVRSIELQSFQNYEIIVIDDQSTDNAQEVIKHLQQLNNRILNILLTENQGPFLARTKGIINAKGKYIMFVDADDYLNSLNILQQSFELAEEYSADVVHFNEKLLETTGEQAFTWANPLNDSIQGKYFGLTQWMLNGQGTALHGKLLLKNQLLRALVLIENQNQNIFSIKLYCYEDILLMTAFYVLQEKYVPLLEFGYTYNVRTNSISKSSIAQYDKFIKRVDDSLIVYQIIKQMLAGLSDELQRNIHYQFFKYMKSSILEIALYHQDDAEKKTFICNKLIRSNILIEEFQNKFKSELCEGIAQ</sequence>
<dbReference type="AlphaFoldDB" id="A0AA86QHU4"/>
<protein>
    <submittedName>
        <fullName evidence="3">Glycosyl transferase family 2 protein</fullName>
    </submittedName>
    <submittedName>
        <fullName evidence="4">Glycosyl_transferase family 2 protein</fullName>
    </submittedName>
</protein>
<gene>
    <name evidence="3" type="ORF">HINF_LOCUS42548</name>
    <name evidence="4" type="ORF">HINF_LOCUS51997</name>
</gene>
<dbReference type="GO" id="GO:0016758">
    <property type="term" value="F:hexosyltransferase activity"/>
    <property type="evidence" value="ECO:0007669"/>
    <property type="project" value="UniProtKB-ARBA"/>
</dbReference>
<dbReference type="Pfam" id="PF00535">
    <property type="entry name" value="Glycos_transf_2"/>
    <property type="match status" value="1"/>
</dbReference>
<proteinExistence type="predicted"/>
<dbReference type="PANTHER" id="PTHR22916:SF3">
    <property type="entry name" value="UDP-GLCNAC:BETAGAL BETA-1,3-N-ACETYLGLUCOSAMINYLTRANSFERASE-LIKE PROTEIN 1"/>
    <property type="match status" value="1"/>
</dbReference>
<comment type="caution">
    <text evidence="3">The sequence shown here is derived from an EMBL/GenBank/DDBJ whole genome shotgun (WGS) entry which is preliminary data.</text>
</comment>
<dbReference type="EMBL" id="CAXDID020000257">
    <property type="protein sequence ID" value="CAL6065766.1"/>
    <property type="molecule type" value="Genomic_DNA"/>
</dbReference>
<organism evidence="3">
    <name type="scientific">Hexamita inflata</name>
    <dbReference type="NCBI Taxonomy" id="28002"/>
    <lineage>
        <taxon>Eukaryota</taxon>
        <taxon>Metamonada</taxon>
        <taxon>Diplomonadida</taxon>
        <taxon>Hexamitidae</taxon>
        <taxon>Hexamitinae</taxon>
        <taxon>Hexamita</taxon>
    </lineage>
</organism>
<dbReference type="CDD" id="cd00761">
    <property type="entry name" value="Glyco_tranf_GTA_type"/>
    <property type="match status" value="1"/>
</dbReference>
<dbReference type="InterPro" id="IPR029044">
    <property type="entry name" value="Nucleotide-diphossugar_trans"/>
</dbReference>
<evidence type="ECO:0000313" key="4">
    <source>
        <dbReference type="EMBL" id="CAL6065766.1"/>
    </source>
</evidence>
<dbReference type="EMBL" id="CATOUU010000852">
    <property type="protein sequence ID" value="CAI9954903.1"/>
    <property type="molecule type" value="Genomic_DNA"/>
</dbReference>
<name>A0AA86QHU4_9EUKA</name>
<accession>A0AA86QHU4</accession>
<evidence type="ECO:0000313" key="5">
    <source>
        <dbReference type="Proteomes" id="UP001642409"/>
    </source>
</evidence>
<reference evidence="3" key="1">
    <citation type="submission" date="2023-06" db="EMBL/GenBank/DDBJ databases">
        <authorList>
            <person name="Kurt Z."/>
        </authorList>
    </citation>
    <scope>NUCLEOTIDE SEQUENCE</scope>
</reference>